<dbReference type="Proteomes" id="UP000078486">
    <property type="component" value="Unassembled WGS sequence"/>
</dbReference>
<evidence type="ECO:0000313" key="3">
    <source>
        <dbReference type="Proteomes" id="UP000078486"/>
    </source>
</evidence>
<sequence>MFPAERQLHQSKIENPKSKIKKSPPPAPIASREVVPQIPILAPAQKYLYAVQSHTMKKLLPALLLLALAAAFSGCTTKTSKDTSIPWSRPASWEGGIPGMGNPGDQR</sequence>
<keyword evidence="3" id="KW-1185">Reference proteome</keyword>
<reference evidence="2 3" key="1">
    <citation type="submission" date="2016-01" db="EMBL/GenBank/DDBJ databases">
        <title>High potential of lignocellulose degradation of a new Verrucomicrobia species.</title>
        <authorList>
            <person name="Wang Y."/>
            <person name="Shi Y."/>
            <person name="Qiu Z."/>
            <person name="Liu S."/>
            <person name="Yang H."/>
        </authorList>
    </citation>
    <scope>NUCLEOTIDE SEQUENCE [LARGE SCALE GENOMIC DNA]</scope>
    <source>
        <strain evidence="2 3">TSB47</strain>
    </source>
</reference>
<feature type="compositionally biased region" description="Polar residues" evidence="1">
    <location>
        <begin position="77"/>
        <end position="86"/>
    </location>
</feature>
<feature type="region of interest" description="Disordered" evidence="1">
    <location>
        <begin position="1"/>
        <end position="31"/>
    </location>
</feature>
<organism evidence="2 3">
    <name type="scientific">Termitidicoccus mucosus</name>
    <dbReference type="NCBI Taxonomy" id="1184151"/>
    <lineage>
        <taxon>Bacteria</taxon>
        <taxon>Pseudomonadati</taxon>
        <taxon>Verrucomicrobiota</taxon>
        <taxon>Opitutia</taxon>
        <taxon>Opitutales</taxon>
        <taxon>Opitutaceae</taxon>
        <taxon>Termitidicoccus</taxon>
    </lineage>
</organism>
<feature type="compositionally biased region" description="Gly residues" evidence="1">
    <location>
        <begin position="96"/>
        <end position="107"/>
    </location>
</feature>
<evidence type="ECO:0000313" key="2">
    <source>
        <dbReference type="EMBL" id="OAM89016.1"/>
    </source>
</evidence>
<feature type="compositionally biased region" description="Basic and acidic residues" evidence="1">
    <location>
        <begin position="1"/>
        <end position="17"/>
    </location>
</feature>
<name>A0A178IIQ8_9BACT</name>
<protein>
    <submittedName>
        <fullName evidence="2">Uncharacterized protein</fullName>
    </submittedName>
</protein>
<dbReference type="AlphaFoldDB" id="A0A178IIQ8"/>
<dbReference type="STRING" id="1184151.AW736_08850"/>
<evidence type="ECO:0000256" key="1">
    <source>
        <dbReference type="SAM" id="MobiDB-lite"/>
    </source>
</evidence>
<dbReference type="EMBL" id="LRRQ01000110">
    <property type="protein sequence ID" value="OAM89016.1"/>
    <property type="molecule type" value="Genomic_DNA"/>
</dbReference>
<proteinExistence type="predicted"/>
<gene>
    <name evidence="2" type="ORF">AW736_08850</name>
</gene>
<feature type="region of interest" description="Disordered" evidence="1">
    <location>
        <begin position="77"/>
        <end position="107"/>
    </location>
</feature>
<accession>A0A178IIQ8</accession>
<comment type="caution">
    <text evidence="2">The sequence shown here is derived from an EMBL/GenBank/DDBJ whole genome shotgun (WGS) entry which is preliminary data.</text>
</comment>